<dbReference type="Pfam" id="PF01467">
    <property type="entry name" value="CTP_transf_like"/>
    <property type="match status" value="1"/>
</dbReference>
<dbReference type="PANTHER" id="PTHR43793">
    <property type="entry name" value="FAD SYNTHASE"/>
    <property type="match status" value="1"/>
</dbReference>
<dbReference type="NCBIfam" id="TIGR00125">
    <property type="entry name" value="cyt_tran_rel"/>
    <property type="match status" value="1"/>
</dbReference>
<dbReference type="EMBL" id="CP061169">
    <property type="protein sequence ID" value="QPZ37633.1"/>
    <property type="molecule type" value="Genomic_DNA"/>
</dbReference>
<feature type="domain" description="Cytidyltransferase-like" evidence="3">
    <location>
        <begin position="10"/>
        <end position="135"/>
    </location>
</feature>
<dbReference type="InterPro" id="IPR050385">
    <property type="entry name" value="Archaeal_FAD_synthase"/>
</dbReference>
<dbReference type="InterPro" id="IPR004821">
    <property type="entry name" value="Cyt_trans-like"/>
</dbReference>
<dbReference type="Proteomes" id="UP000662814">
    <property type="component" value="Chromosome"/>
</dbReference>
<evidence type="ECO:0000256" key="2">
    <source>
        <dbReference type="ARBA" id="ARBA00022695"/>
    </source>
</evidence>
<dbReference type="PANTHER" id="PTHR43793:SF1">
    <property type="entry name" value="FAD SYNTHASE"/>
    <property type="match status" value="1"/>
</dbReference>
<keyword evidence="5" id="KW-1185">Reference proteome</keyword>
<evidence type="ECO:0000313" key="4">
    <source>
        <dbReference type="EMBL" id="QPZ37633.1"/>
    </source>
</evidence>
<reference evidence="4 5" key="1">
    <citation type="submission" date="2020-12" db="EMBL/GenBank/DDBJ databases">
        <title>Microbacterium sp. HY060.</title>
        <authorList>
            <person name="Zhou J."/>
        </authorList>
    </citation>
    <scope>NUCLEOTIDE SEQUENCE [LARGE SCALE GENOMIC DNA]</scope>
    <source>
        <strain evidence="4 5">HY60</strain>
    </source>
</reference>
<sequence length="157" mass="17800">MASQHQRVGYAPGAFDLFHIGHLNILRHARSKCDYLIAGVVSDEMLREVKGIEPVIPLVERLEIIRSLKFVDEAVVEPVPDKLDMWRMLRFNVLFKGDDWKDTVKGIQLENEFEMVGVDIEYFPYTVSTSSTKLRSALDAITRSSAPTDAPSDFSRS</sequence>
<dbReference type="GO" id="GO:0016779">
    <property type="term" value="F:nucleotidyltransferase activity"/>
    <property type="evidence" value="ECO:0007669"/>
    <property type="project" value="UniProtKB-KW"/>
</dbReference>
<keyword evidence="2 4" id="KW-0548">Nucleotidyltransferase</keyword>
<organism evidence="4 5">
    <name type="scientific">Paramicrobacterium chengjingii</name>
    <dbReference type="NCBI Taxonomy" id="2769067"/>
    <lineage>
        <taxon>Bacteria</taxon>
        <taxon>Bacillati</taxon>
        <taxon>Actinomycetota</taxon>
        <taxon>Actinomycetes</taxon>
        <taxon>Micrococcales</taxon>
        <taxon>Microbacteriaceae</taxon>
        <taxon>Paramicrobacterium</taxon>
    </lineage>
</organism>
<dbReference type="RefSeq" id="WP_166990936.1">
    <property type="nucleotide sequence ID" value="NZ_CP061169.1"/>
</dbReference>
<name>A0ABX6YFP9_9MICO</name>
<evidence type="ECO:0000313" key="5">
    <source>
        <dbReference type="Proteomes" id="UP000662814"/>
    </source>
</evidence>
<evidence type="ECO:0000259" key="3">
    <source>
        <dbReference type="Pfam" id="PF01467"/>
    </source>
</evidence>
<accession>A0ABX6YFP9</accession>
<evidence type="ECO:0000256" key="1">
    <source>
        <dbReference type="ARBA" id="ARBA00022679"/>
    </source>
</evidence>
<dbReference type="Gene3D" id="3.40.50.620">
    <property type="entry name" value="HUPs"/>
    <property type="match status" value="1"/>
</dbReference>
<dbReference type="InterPro" id="IPR014729">
    <property type="entry name" value="Rossmann-like_a/b/a_fold"/>
</dbReference>
<keyword evidence="1" id="KW-0808">Transferase</keyword>
<gene>
    <name evidence="4" type="ORF">HCR76_12475</name>
</gene>
<protein>
    <submittedName>
        <fullName evidence="4">Adenylyltransferase/cytidyltransferase family protein</fullName>
    </submittedName>
</protein>
<dbReference type="SUPFAM" id="SSF52374">
    <property type="entry name" value="Nucleotidylyl transferase"/>
    <property type="match status" value="1"/>
</dbReference>
<proteinExistence type="predicted"/>